<protein>
    <recommendedName>
        <fullName evidence="21">Lysine--tRNA ligase</fullName>
        <ecNumber evidence="21">6.1.1.6</ecNumber>
    </recommendedName>
    <alternativeName>
        <fullName evidence="21">Lysyl-tRNA synthetase</fullName>
        <shortName evidence="21">LysRS</shortName>
    </alternativeName>
</protein>
<dbReference type="InterPro" id="IPR006195">
    <property type="entry name" value="aa-tRNA-synth_II"/>
</dbReference>
<evidence type="ECO:0000256" key="10">
    <source>
        <dbReference type="ARBA" id="ARBA00022741"/>
    </source>
</evidence>
<dbReference type="InterPro" id="IPR024320">
    <property type="entry name" value="LPG_synthase_C"/>
</dbReference>
<dbReference type="GO" id="GO:0006629">
    <property type="term" value="P:lipid metabolic process"/>
    <property type="evidence" value="ECO:0007669"/>
    <property type="project" value="UniProtKB-KW"/>
</dbReference>
<keyword evidence="11 21" id="KW-0067">ATP-binding</keyword>
<comment type="subunit">
    <text evidence="21">Homodimer.</text>
</comment>
<dbReference type="InterPro" id="IPR004365">
    <property type="entry name" value="NA-bd_OB_tRNA"/>
</dbReference>
<evidence type="ECO:0000256" key="7">
    <source>
        <dbReference type="ARBA" id="ARBA00022679"/>
    </source>
</evidence>
<sequence>MHDVTTGTDEADPSVGESSDSQSDERTELAIHLPQDDRWPDRFAGAALLLATFVLVISLVPPWHRYFAQADDIVSTLLIPIVPSLVYSALLLVMAVALRRRLRAGWWVMVVWWLVLPEIGRIVGIVDGPDRALQAVGLVVVGAVAVVAFMSRPQYVARRVAGSLRGALAVFLVGGAAMLLGGAWLVDEFGRSPDFGESTVYVWNTMIADVGRGGGDPSEATAPFWVRLVIGLFGALVVLGAANLLFRASKDSRTLEVADEAKVRALLRDFGENDSLGYFATRRDKSVVWDTDDVTTARAGVSYRAIGSVCLASGNPVGDPTYWPDALARWKQEARTNGWSLAVMGAGRAGALAYADAGLTMLDIGDEAIVDMATFSRSGPGMRGVRQSVSRLERRGYSVAVTRHATLTDEDFARLNDAAGRWRGDGGDERGFSMALGRLGDPLDGQCVLVSAYDGDGALRGFLSFAPWGRTGLSLDLMRRDPTADNGLIELMVTNLAEQRGTLGVGLVSLNFAMFREAFERGAEVGAGPVARVWRQGLLLASKTWQLESLYRSNAKYLPDWQPRYMGYEFASDLPRVGTAAGSAEGFLTRPSISLFRSKNSQEEALDTGGTEHAAAVLALIPPPRDVVAEALSTAHLPEQMRVRRAKLERLRSQGIDPYPVSFPRTHTLAQVREEAGELAPDTSSGRAVSVTGRVLLKRDMGTLGFATLRDGSGDLQVMVDATRVDPAVSDLWSHGVDLGDHVGVTGEVMTTHTGELTVLADSVTITSKSLRPLPDKHKGLSDPEARVRTRYLDLIVRPDARTVAYQRATIVRSIRDTLHRRGFTEVETPVLQTVHGGANARPFETHINAYDMDLYLRIATELHLKRLLVGGMEKVFEVGRQFRNEGVDFKHNPEFTSLEVYETYGDYDTMRVLTQQLIQDAAVAIYGEPIARRSGPDGKVVEYDLSGDWPVRTICQAVSEALGEEVTADTPLEDLKRYATRIGLEYDLEPSWGFLLEEIYGELCEGQTTTPVFYTDFPKENAPLTRPHRHDPRLAEKWDLVIFGAEQGTAYSELVDPLDQRERLVSQSLLAAAGDAEAMQVDEDFLEALEYGMPPTGGMGLGVDRLVMNLTGLSIRDTILFPLVKPNR</sequence>
<dbReference type="GO" id="GO:0004824">
    <property type="term" value="F:lysine-tRNA ligase activity"/>
    <property type="evidence" value="ECO:0007669"/>
    <property type="project" value="UniProtKB-UniRule"/>
</dbReference>
<evidence type="ECO:0000256" key="6">
    <source>
        <dbReference type="ARBA" id="ARBA00022598"/>
    </source>
</evidence>
<dbReference type="Pfam" id="PF09924">
    <property type="entry name" value="LPG_synthase_C"/>
    <property type="match status" value="1"/>
</dbReference>
<feature type="binding site" evidence="21">
    <location>
        <position position="1047"/>
    </location>
    <ligand>
        <name>Mg(2+)</name>
        <dbReference type="ChEBI" id="CHEBI:18420"/>
        <label>1</label>
    </ligand>
</feature>
<comment type="function">
    <text evidence="18">Catalyzes the production of L-lysyl-tRNA(Lys)transfer and the transfer of a lysyl group from L-lysyl-tRNA(Lys) to membrane-bound phosphatidylglycerol (PG), which produces lysylphosphatidylglycerol (LPG), one of the components of the bacterial membrane with a positive net charge. LPG synthesis contributes to the resistance to cationic antimicrobial peptides (CAMPs) and likely protects M.tuberculosis against the CAMPs produced by competiting microorganisms (bacteriocins). In fact, the modification of anionic phosphatidylglycerol with positively charged L-lysine results in repulsion of the peptides.</text>
</comment>
<comment type="similarity">
    <text evidence="2">In the N-terminal section; belongs to the LPG synthetase family.</text>
</comment>
<keyword evidence="5" id="KW-1003">Cell membrane</keyword>
<dbReference type="EC" id="6.1.1.6" evidence="21"/>
<dbReference type="Pfam" id="PF01336">
    <property type="entry name" value="tRNA_anti-codon"/>
    <property type="match status" value="1"/>
</dbReference>
<proteinExistence type="inferred from homology"/>
<comment type="catalytic activity">
    <reaction evidence="20 21">
        <text>tRNA(Lys) + L-lysine + ATP = L-lysyl-tRNA(Lys) + AMP + diphosphate</text>
        <dbReference type="Rhea" id="RHEA:20792"/>
        <dbReference type="Rhea" id="RHEA-COMP:9696"/>
        <dbReference type="Rhea" id="RHEA-COMP:9697"/>
        <dbReference type="ChEBI" id="CHEBI:30616"/>
        <dbReference type="ChEBI" id="CHEBI:32551"/>
        <dbReference type="ChEBI" id="CHEBI:33019"/>
        <dbReference type="ChEBI" id="CHEBI:78442"/>
        <dbReference type="ChEBI" id="CHEBI:78529"/>
        <dbReference type="ChEBI" id="CHEBI:456215"/>
        <dbReference type="EC" id="6.1.1.6"/>
    </reaction>
</comment>
<evidence type="ECO:0000256" key="17">
    <source>
        <dbReference type="ARBA" id="ARBA00023268"/>
    </source>
</evidence>
<keyword evidence="17" id="KW-0511">Multifunctional enzyme</keyword>
<dbReference type="PROSITE" id="PS50862">
    <property type="entry name" value="AA_TRNA_LIGASE_II"/>
    <property type="match status" value="1"/>
</dbReference>
<dbReference type="AlphaFoldDB" id="A0A1G7C1S5"/>
<keyword evidence="24" id="KW-1185">Reference proteome</keyword>
<dbReference type="EMBL" id="FMZM01000020">
    <property type="protein sequence ID" value="SDE33314.1"/>
    <property type="molecule type" value="Genomic_DNA"/>
</dbReference>
<dbReference type="Gene3D" id="3.30.930.10">
    <property type="entry name" value="Bira Bifunctional Protein, Domain 2"/>
    <property type="match status" value="1"/>
</dbReference>
<dbReference type="InterPro" id="IPR004364">
    <property type="entry name" value="Aa-tRNA-synt_II"/>
</dbReference>
<accession>A0A1G7C1S5</accession>
<feature type="domain" description="Aminoacyl-transfer RNA synthetases class-II family profile" evidence="22">
    <location>
        <begin position="811"/>
        <end position="1127"/>
    </location>
</feature>
<dbReference type="STRING" id="1045774.SAMN05421872_12020"/>
<dbReference type="Gene3D" id="2.40.50.140">
    <property type="entry name" value="Nucleic acid-binding proteins"/>
    <property type="match status" value="1"/>
</dbReference>
<comment type="catalytic activity">
    <reaction evidence="19">
        <text>L-lysyl-tRNA(Lys) + a 1,2-diacyl-sn-glycero-3-phospho-(1'-sn-glycerol) = a 1,2-diacyl-sn-glycero-3-phospho-1'-(3'-O-L-lysyl)-sn-glycerol + tRNA(Lys)</text>
        <dbReference type="Rhea" id="RHEA:10668"/>
        <dbReference type="Rhea" id="RHEA-COMP:9696"/>
        <dbReference type="Rhea" id="RHEA-COMP:9697"/>
        <dbReference type="ChEBI" id="CHEBI:64716"/>
        <dbReference type="ChEBI" id="CHEBI:75792"/>
        <dbReference type="ChEBI" id="CHEBI:78442"/>
        <dbReference type="ChEBI" id="CHEBI:78529"/>
        <dbReference type="EC" id="2.3.2.3"/>
    </reaction>
</comment>
<dbReference type="SUPFAM" id="SSF50249">
    <property type="entry name" value="Nucleic acid-binding proteins"/>
    <property type="match status" value="1"/>
</dbReference>
<evidence type="ECO:0000313" key="23">
    <source>
        <dbReference type="EMBL" id="SDE33314.1"/>
    </source>
</evidence>
<evidence type="ECO:0000256" key="15">
    <source>
        <dbReference type="ARBA" id="ARBA00023146"/>
    </source>
</evidence>
<dbReference type="PRINTS" id="PR00982">
    <property type="entry name" value="TRNASYNTHLYS"/>
</dbReference>
<dbReference type="RefSeq" id="WP_090861056.1">
    <property type="nucleotide sequence ID" value="NZ_FMZM01000020.1"/>
</dbReference>
<evidence type="ECO:0000256" key="3">
    <source>
        <dbReference type="ARBA" id="ARBA00008226"/>
    </source>
</evidence>
<dbReference type="InterPro" id="IPR012340">
    <property type="entry name" value="NA-bd_OB-fold"/>
</dbReference>
<comment type="subcellular location">
    <subcellularLocation>
        <location evidence="1">Cell membrane</location>
        <topology evidence="1">Multi-pass membrane protein</topology>
    </subcellularLocation>
    <subcellularLocation>
        <location evidence="21">Cytoplasm</location>
    </subcellularLocation>
</comment>
<dbReference type="PANTHER" id="PTHR42918:SF15">
    <property type="entry name" value="LYSINE--TRNA LIGASE, CHLOROPLASTIC_MITOCHONDRIAL"/>
    <property type="match status" value="1"/>
</dbReference>
<evidence type="ECO:0000256" key="8">
    <source>
        <dbReference type="ARBA" id="ARBA00022692"/>
    </source>
</evidence>
<evidence type="ECO:0000256" key="5">
    <source>
        <dbReference type="ARBA" id="ARBA00022475"/>
    </source>
</evidence>
<dbReference type="Pfam" id="PF00152">
    <property type="entry name" value="tRNA-synt_2"/>
    <property type="match status" value="1"/>
</dbReference>
<dbReference type="PANTHER" id="PTHR42918">
    <property type="entry name" value="LYSYL-TRNA SYNTHETASE"/>
    <property type="match status" value="1"/>
</dbReference>
<dbReference type="SUPFAM" id="SSF55681">
    <property type="entry name" value="Class II aaRS and biotin synthetases"/>
    <property type="match status" value="1"/>
</dbReference>
<dbReference type="NCBIfam" id="NF001756">
    <property type="entry name" value="PRK00484.1"/>
    <property type="match status" value="1"/>
</dbReference>
<dbReference type="GO" id="GO:0050071">
    <property type="term" value="F:phosphatidylglycerol lysyltransferase activity"/>
    <property type="evidence" value="ECO:0007669"/>
    <property type="project" value="UniProtKB-EC"/>
</dbReference>
<dbReference type="GO" id="GO:0005524">
    <property type="term" value="F:ATP binding"/>
    <property type="evidence" value="ECO:0007669"/>
    <property type="project" value="UniProtKB-UniRule"/>
</dbReference>
<dbReference type="NCBIfam" id="NF002821">
    <property type="entry name" value="PRK02983.1"/>
    <property type="match status" value="1"/>
</dbReference>
<feature type="binding site" evidence="21">
    <location>
        <position position="1047"/>
    </location>
    <ligand>
        <name>Mg(2+)</name>
        <dbReference type="ChEBI" id="CHEBI:18420"/>
        <label>2</label>
    </ligand>
</feature>
<reference evidence="23 24" key="1">
    <citation type="submission" date="2016-10" db="EMBL/GenBank/DDBJ databases">
        <authorList>
            <person name="de Groot N.N."/>
        </authorList>
    </citation>
    <scope>NUCLEOTIDE SEQUENCE [LARGE SCALE GENOMIC DNA]</scope>
    <source>
        <strain evidence="23 24">CGMCC 4.6858</strain>
    </source>
</reference>
<keyword evidence="10 21" id="KW-0547">Nucleotide-binding</keyword>
<evidence type="ECO:0000259" key="22">
    <source>
        <dbReference type="PROSITE" id="PS50862"/>
    </source>
</evidence>
<evidence type="ECO:0000256" key="16">
    <source>
        <dbReference type="ARBA" id="ARBA00023251"/>
    </source>
</evidence>
<dbReference type="HAMAP" id="MF_00252">
    <property type="entry name" value="Lys_tRNA_synth_class2"/>
    <property type="match status" value="1"/>
</dbReference>
<feature type="binding site" evidence="21">
    <location>
        <position position="1040"/>
    </location>
    <ligand>
        <name>Mg(2+)</name>
        <dbReference type="ChEBI" id="CHEBI:18420"/>
        <label>1</label>
    </ligand>
</feature>
<dbReference type="FunFam" id="2.40.50.140:FF:000024">
    <property type="entry name" value="Lysine--tRNA ligase"/>
    <property type="match status" value="1"/>
</dbReference>
<keyword evidence="14" id="KW-0443">Lipid metabolism</keyword>
<evidence type="ECO:0000256" key="21">
    <source>
        <dbReference type="HAMAP-Rule" id="MF_00252"/>
    </source>
</evidence>
<comment type="cofactor">
    <cofactor evidence="21">
        <name>Mg(2+)</name>
        <dbReference type="ChEBI" id="CHEBI:18420"/>
    </cofactor>
    <text evidence="21">Binds 3 Mg(2+) ions per subunit.</text>
</comment>
<evidence type="ECO:0000256" key="4">
    <source>
        <dbReference type="ARBA" id="ARBA00009968"/>
    </source>
</evidence>
<organism evidence="23 24">
    <name type="scientific">Nocardioides lianchengensis</name>
    <dbReference type="NCBI Taxonomy" id="1045774"/>
    <lineage>
        <taxon>Bacteria</taxon>
        <taxon>Bacillati</taxon>
        <taxon>Actinomycetota</taxon>
        <taxon>Actinomycetes</taxon>
        <taxon>Propionibacteriales</taxon>
        <taxon>Nocardioidaceae</taxon>
        <taxon>Nocardioides</taxon>
    </lineage>
</organism>
<comment type="similarity">
    <text evidence="4">In the C-terminal section; belongs to the class-II aminoacyl-tRNA synthetase family.</text>
</comment>
<dbReference type="GO" id="GO:0006430">
    <property type="term" value="P:lysyl-tRNA aminoacylation"/>
    <property type="evidence" value="ECO:0007669"/>
    <property type="project" value="UniProtKB-UniRule"/>
</dbReference>
<evidence type="ECO:0000256" key="19">
    <source>
        <dbReference type="ARBA" id="ARBA00047540"/>
    </source>
</evidence>
<keyword evidence="21" id="KW-0460">Magnesium</keyword>
<dbReference type="InterPro" id="IPR044136">
    <property type="entry name" value="Lys-tRNA-ligase_II_N"/>
</dbReference>
<dbReference type="OrthoDB" id="9801152at2"/>
<dbReference type="Proteomes" id="UP000199034">
    <property type="component" value="Unassembled WGS sequence"/>
</dbReference>
<keyword evidence="21" id="KW-0963">Cytoplasm</keyword>
<keyword evidence="15 21" id="KW-0030">Aminoacyl-tRNA synthetase</keyword>
<evidence type="ECO:0000256" key="2">
    <source>
        <dbReference type="ARBA" id="ARBA00005270"/>
    </source>
</evidence>
<evidence type="ECO:0000256" key="1">
    <source>
        <dbReference type="ARBA" id="ARBA00004651"/>
    </source>
</evidence>
<dbReference type="CDD" id="cd04322">
    <property type="entry name" value="LysRS_N"/>
    <property type="match status" value="1"/>
</dbReference>
<keyword evidence="13" id="KW-0472">Membrane</keyword>
<evidence type="ECO:0000256" key="11">
    <source>
        <dbReference type="ARBA" id="ARBA00022840"/>
    </source>
</evidence>
<dbReference type="GO" id="GO:0005886">
    <property type="term" value="C:plasma membrane"/>
    <property type="evidence" value="ECO:0007669"/>
    <property type="project" value="UniProtKB-SubCell"/>
</dbReference>
<evidence type="ECO:0000256" key="13">
    <source>
        <dbReference type="ARBA" id="ARBA00022989"/>
    </source>
</evidence>
<keyword evidence="8" id="KW-0812">Transmembrane</keyword>
<evidence type="ECO:0000256" key="14">
    <source>
        <dbReference type="ARBA" id="ARBA00023098"/>
    </source>
</evidence>
<dbReference type="InterPro" id="IPR031553">
    <property type="entry name" value="tRNA-synt_2_TM"/>
</dbReference>
<dbReference type="InterPro" id="IPR018149">
    <property type="entry name" value="Lys-tRNA-synth_II_C"/>
</dbReference>
<dbReference type="InterPro" id="IPR002313">
    <property type="entry name" value="Lys-tRNA-ligase_II"/>
</dbReference>
<evidence type="ECO:0000256" key="20">
    <source>
        <dbReference type="ARBA" id="ARBA00048573"/>
    </source>
</evidence>
<name>A0A1G7C1S5_9ACTN</name>
<dbReference type="GO" id="GO:0000049">
    <property type="term" value="F:tRNA binding"/>
    <property type="evidence" value="ECO:0007669"/>
    <property type="project" value="TreeGrafter"/>
</dbReference>
<keyword evidence="12 21" id="KW-0648">Protein biosynthesis</keyword>
<dbReference type="GO" id="GO:0000287">
    <property type="term" value="F:magnesium ion binding"/>
    <property type="evidence" value="ECO:0007669"/>
    <property type="project" value="UniProtKB-UniRule"/>
</dbReference>
<dbReference type="GO" id="GO:0005829">
    <property type="term" value="C:cytosol"/>
    <property type="evidence" value="ECO:0007669"/>
    <property type="project" value="TreeGrafter"/>
</dbReference>
<evidence type="ECO:0000313" key="24">
    <source>
        <dbReference type="Proteomes" id="UP000199034"/>
    </source>
</evidence>
<dbReference type="InterPro" id="IPR045864">
    <property type="entry name" value="aa-tRNA-synth_II/BPL/LPL"/>
</dbReference>
<gene>
    <name evidence="21" type="primary">lysS</name>
    <name evidence="23" type="ORF">SAMN05421872_12020</name>
</gene>
<keyword evidence="6 21" id="KW-0436">Ligase</keyword>
<evidence type="ECO:0000256" key="12">
    <source>
        <dbReference type="ARBA" id="ARBA00022917"/>
    </source>
</evidence>
<keyword evidence="9 21" id="KW-0479">Metal-binding</keyword>
<evidence type="ECO:0000256" key="18">
    <source>
        <dbReference type="ARBA" id="ARBA00024681"/>
    </source>
</evidence>
<dbReference type="Pfam" id="PF16995">
    <property type="entry name" value="tRNA-synt_2_TM"/>
    <property type="match status" value="1"/>
</dbReference>
<dbReference type="GO" id="GO:0046677">
    <property type="term" value="P:response to antibiotic"/>
    <property type="evidence" value="ECO:0007669"/>
    <property type="project" value="UniProtKB-KW"/>
</dbReference>
<comment type="similarity">
    <text evidence="3 21">Belongs to the class-II aminoacyl-tRNA synthetase family.</text>
</comment>
<dbReference type="NCBIfam" id="TIGR00499">
    <property type="entry name" value="lysS_bact"/>
    <property type="match status" value="1"/>
</dbReference>
<keyword evidence="16" id="KW-0046">Antibiotic resistance</keyword>
<evidence type="ECO:0000256" key="9">
    <source>
        <dbReference type="ARBA" id="ARBA00022723"/>
    </source>
</evidence>
<keyword evidence="13" id="KW-1133">Transmembrane helix</keyword>
<keyword evidence="7" id="KW-0808">Transferase</keyword>